<evidence type="ECO:0000256" key="4">
    <source>
        <dbReference type="ARBA" id="ARBA00022452"/>
    </source>
</evidence>
<feature type="short sequence motif" description="TonB C-terminal box" evidence="15">
    <location>
        <begin position="963"/>
        <end position="980"/>
    </location>
</feature>
<dbReference type="Gene3D" id="3.55.50.30">
    <property type="match status" value="1"/>
</dbReference>
<dbReference type="PROSITE" id="PS52016">
    <property type="entry name" value="TONB_DEPENDENT_REC_3"/>
    <property type="match status" value="1"/>
</dbReference>
<feature type="region of interest" description="Disordered" evidence="17">
    <location>
        <begin position="1"/>
        <end position="70"/>
    </location>
</feature>
<dbReference type="Gene3D" id="2.170.130.10">
    <property type="entry name" value="TonB-dependent receptor, plug domain"/>
    <property type="match status" value="1"/>
</dbReference>
<dbReference type="InterPro" id="IPR000531">
    <property type="entry name" value="Beta-barrel_TonB"/>
</dbReference>
<dbReference type="PANTHER" id="PTHR32552">
    <property type="entry name" value="FERRICHROME IRON RECEPTOR-RELATED"/>
    <property type="match status" value="1"/>
</dbReference>
<dbReference type="CDD" id="cd01347">
    <property type="entry name" value="ligand_gated_channel"/>
    <property type="match status" value="1"/>
</dbReference>
<accession>A0A4S4A990</accession>
<comment type="caution">
    <text evidence="19">The sequence shown here is derived from an EMBL/GenBank/DDBJ whole genome shotgun (WGS) entry which is preliminary data.</text>
</comment>
<dbReference type="PANTHER" id="PTHR32552:SF82">
    <property type="entry name" value="FCUA PROTEIN"/>
    <property type="match status" value="1"/>
</dbReference>
<dbReference type="InterPro" id="IPR036942">
    <property type="entry name" value="Beta-barrel_TonB_sf"/>
</dbReference>
<dbReference type="Pfam" id="PF07660">
    <property type="entry name" value="STN"/>
    <property type="match status" value="1"/>
</dbReference>
<evidence type="ECO:0000256" key="6">
    <source>
        <dbReference type="ARBA" id="ARBA00022692"/>
    </source>
</evidence>
<dbReference type="OrthoDB" id="5346107at2"/>
<comment type="subcellular location">
    <subcellularLocation>
        <location evidence="1 14">Cell outer membrane</location>
        <topology evidence="1 14">Multi-pass membrane protein</topology>
    </subcellularLocation>
</comment>
<evidence type="ECO:0000256" key="11">
    <source>
        <dbReference type="ARBA" id="ARBA00023136"/>
    </source>
</evidence>
<dbReference type="InterPro" id="IPR011662">
    <property type="entry name" value="Secretin/TonB_short_N"/>
</dbReference>
<evidence type="ECO:0000256" key="17">
    <source>
        <dbReference type="SAM" id="MobiDB-lite"/>
    </source>
</evidence>
<name>A0A4S4A990_9RHOO</name>
<dbReference type="Pfam" id="PF07715">
    <property type="entry name" value="Plug"/>
    <property type="match status" value="1"/>
</dbReference>
<proteinExistence type="inferred from homology"/>
<evidence type="ECO:0000313" key="19">
    <source>
        <dbReference type="EMBL" id="THF55397.1"/>
    </source>
</evidence>
<dbReference type="InterPro" id="IPR010917">
    <property type="entry name" value="TonB_rcpt_CS"/>
</dbReference>
<reference evidence="19 20" key="1">
    <citation type="submission" date="2019-04" db="EMBL/GenBank/DDBJ databases">
        <title>Azoarcus rhizosphaerae sp. nov. isolated from rhizosphere of Ficus religiosa.</title>
        <authorList>
            <person name="Lin S.-Y."/>
            <person name="Hameed A."/>
            <person name="Hsu Y.-H."/>
            <person name="Young C.-C."/>
        </authorList>
    </citation>
    <scope>NUCLEOTIDE SEQUENCE [LARGE SCALE GENOMIC DNA]</scope>
    <source>
        <strain evidence="19 20">CC-YHH848</strain>
    </source>
</reference>
<evidence type="ECO:0000256" key="16">
    <source>
        <dbReference type="RuleBase" id="RU003357"/>
    </source>
</evidence>
<evidence type="ECO:0000256" key="12">
    <source>
        <dbReference type="ARBA" id="ARBA00023170"/>
    </source>
</evidence>
<dbReference type="AlphaFoldDB" id="A0A4S4A990"/>
<dbReference type="GO" id="GO:0015344">
    <property type="term" value="F:siderophore uptake transmembrane transporter activity"/>
    <property type="evidence" value="ECO:0007669"/>
    <property type="project" value="TreeGrafter"/>
</dbReference>
<evidence type="ECO:0000256" key="14">
    <source>
        <dbReference type="PROSITE-ProRule" id="PRU01360"/>
    </source>
</evidence>
<evidence type="ECO:0000256" key="5">
    <source>
        <dbReference type="ARBA" id="ARBA00022496"/>
    </source>
</evidence>
<dbReference type="NCBIfam" id="TIGR01783">
    <property type="entry name" value="TonB-siderophor"/>
    <property type="match status" value="1"/>
</dbReference>
<keyword evidence="4 14" id="KW-1134">Transmembrane beta strand</keyword>
<evidence type="ECO:0000259" key="18">
    <source>
        <dbReference type="SMART" id="SM00965"/>
    </source>
</evidence>
<evidence type="ECO:0000256" key="8">
    <source>
        <dbReference type="ARBA" id="ARBA00023004"/>
    </source>
</evidence>
<keyword evidence="6 14" id="KW-0812">Transmembrane</keyword>
<keyword evidence="9" id="KW-0406">Ion transport</keyword>
<dbReference type="Pfam" id="PF00593">
    <property type="entry name" value="TonB_dep_Rec_b-barrel"/>
    <property type="match status" value="1"/>
</dbReference>
<keyword evidence="3 14" id="KW-0813">Transport</keyword>
<dbReference type="GO" id="GO:0009279">
    <property type="term" value="C:cell outer membrane"/>
    <property type="evidence" value="ECO:0007669"/>
    <property type="project" value="UniProtKB-SubCell"/>
</dbReference>
<evidence type="ECO:0000256" key="3">
    <source>
        <dbReference type="ARBA" id="ARBA00022448"/>
    </source>
</evidence>
<feature type="domain" description="Secretin/TonB short N-terminal" evidence="18">
    <location>
        <begin position="217"/>
        <end position="268"/>
    </location>
</feature>
<dbReference type="Proteomes" id="UP000307956">
    <property type="component" value="Unassembled WGS sequence"/>
</dbReference>
<keyword evidence="7" id="KW-0732">Signal</keyword>
<evidence type="ECO:0000256" key="1">
    <source>
        <dbReference type="ARBA" id="ARBA00004571"/>
    </source>
</evidence>
<evidence type="ECO:0000256" key="9">
    <source>
        <dbReference type="ARBA" id="ARBA00023065"/>
    </source>
</evidence>
<evidence type="ECO:0000256" key="10">
    <source>
        <dbReference type="ARBA" id="ARBA00023077"/>
    </source>
</evidence>
<keyword evidence="8" id="KW-0408">Iron</keyword>
<dbReference type="InterPro" id="IPR037066">
    <property type="entry name" value="Plug_dom_sf"/>
</dbReference>
<keyword evidence="5" id="KW-0410">Iron transport</keyword>
<comment type="similarity">
    <text evidence="2 14 16">Belongs to the TonB-dependent receptor family.</text>
</comment>
<protein>
    <submittedName>
        <fullName evidence="19">TonB-dependent receptor</fullName>
    </submittedName>
</protein>
<dbReference type="InterPro" id="IPR010105">
    <property type="entry name" value="TonB_sidphr_rcpt"/>
</dbReference>
<dbReference type="InterPro" id="IPR012910">
    <property type="entry name" value="Plug_dom"/>
</dbReference>
<evidence type="ECO:0000256" key="7">
    <source>
        <dbReference type="ARBA" id="ARBA00022729"/>
    </source>
</evidence>
<keyword evidence="11 14" id="KW-0472">Membrane</keyword>
<organism evidence="19 20">
    <name type="scientific">Pseudothauera rhizosphaerae</name>
    <dbReference type="NCBI Taxonomy" id="2565932"/>
    <lineage>
        <taxon>Bacteria</taxon>
        <taxon>Pseudomonadati</taxon>
        <taxon>Pseudomonadota</taxon>
        <taxon>Betaproteobacteria</taxon>
        <taxon>Rhodocyclales</taxon>
        <taxon>Zoogloeaceae</taxon>
        <taxon>Pseudothauera</taxon>
    </lineage>
</organism>
<dbReference type="InterPro" id="IPR039426">
    <property type="entry name" value="TonB-dep_rcpt-like"/>
</dbReference>
<dbReference type="EMBL" id="SSOD01000024">
    <property type="protein sequence ID" value="THF55397.1"/>
    <property type="molecule type" value="Genomic_DNA"/>
</dbReference>
<dbReference type="GO" id="GO:0015891">
    <property type="term" value="P:siderophore transport"/>
    <property type="evidence" value="ECO:0007669"/>
    <property type="project" value="InterPro"/>
</dbReference>
<evidence type="ECO:0000256" key="2">
    <source>
        <dbReference type="ARBA" id="ARBA00009810"/>
    </source>
</evidence>
<evidence type="ECO:0000256" key="13">
    <source>
        <dbReference type="ARBA" id="ARBA00023237"/>
    </source>
</evidence>
<keyword evidence="13 14" id="KW-0998">Cell outer membrane</keyword>
<keyword evidence="10 16" id="KW-0798">TonB box</keyword>
<dbReference type="PROSITE" id="PS01156">
    <property type="entry name" value="TONB_DEPENDENT_REC_2"/>
    <property type="match status" value="1"/>
</dbReference>
<keyword evidence="12 19" id="KW-0675">Receptor</keyword>
<feature type="compositionally biased region" description="Basic residues" evidence="17">
    <location>
        <begin position="1"/>
        <end position="18"/>
    </location>
</feature>
<feature type="compositionally biased region" description="Basic residues" evidence="17">
    <location>
        <begin position="38"/>
        <end position="60"/>
    </location>
</feature>
<dbReference type="SMART" id="SM00965">
    <property type="entry name" value="STN"/>
    <property type="match status" value="1"/>
</dbReference>
<keyword evidence="20" id="KW-1185">Reference proteome</keyword>
<dbReference type="SUPFAM" id="SSF56935">
    <property type="entry name" value="Porins"/>
    <property type="match status" value="1"/>
</dbReference>
<gene>
    <name evidence="19" type="ORF">E6O51_20890</name>
</gene>
<dbReference type="Gene3D" id="2.40.170.20">
    <property type="entry name" value="TonB-dependent receptor, beta-barrel domain"/>
    <property type="match status" value="1"/>
</dbReference>
<evidence type="ECO:0000313" key="20">
    <source>
        <dbReference type="Proteomes" id="UP000307956"/>
    </source>
</evidence>
<dbReference type="GO" id="GO:0038023">
    <property type="term" value="F:signaling receptor activity"/>
    <property type="evidence" value="ECO:0007669"/>
    <property type="project" value="InterPro"/>
</dbReference>
<sequence length="980" mass="104357">MAGRPAHRRRNAARRIPRRTQPLPPRPPRLLPRSRPPQGRRRLPVARHRPRAGTARHRAAPAHPQNPALVGHAGSALSRLKNTPTLTRCRGFAAPRGGCFALGRPDGKKFFCFSVPNFRSRPADGNDSLSIHCAIGTGMPNPPLSRPILMAATRRPAPQLARLALHLACAALLPTLPVGAAFAQPVQASQEAQTHSIDIPPGRLSAVLGAYAAQAGVHLSADGALTQGLQSEGLKGRYGVAEGFARLLQGNGLEAVSRGDGGYTLRKLPAPVSGEATLTPVTVTATGVADERPNDLPPSYAGGQVARGGRLGMLGNKDVMDTPFSMTSYTNQTIEDQQARTLVDVLANEPSIITGGKGGATNDFSAYRGFMNQALTASNSLNGLPGMAPMQFPSTDYIERVEVLRGPSALLKGASTARMGALGGTVDLVTKKAGDEPLTQLTTRYISDSQFGAHLDLGRRLGADKTLGIRFNGSLDDGDTPVDTQRAQFRTAALNLDYRGERIRLSADVAHQSSEVHAPNSVLRIGSVAGLAAVPKAPDNSTPLSPSWGKVQHKGTLGMVQGEVDLSERVTAYAAIGAQRYEAQGNADALDLVDSAGAISLRAKAYRDRYDVRSMQGGLRATATTGLVAHVLNLQLSRLQWTLGTTPTSCRACAGVGTRVPVGSIYDPVFPAAPMVVDPGEFEDTSRVTASSIAIADTMSLLDDRIQFTAGVRRQRVKSAGLGQRTLTATVDTSAWSPSFALVVKPWERVSLYGSYIENLEPGSAVGNGYTNTGEVFPPYKSKQYETGVKVDWGRVMTTLAVFQIAQPSTMAVPGTAGGLPTMTLDGEQRNRGVELNAYGELTRGVRLLSAVTYLDAIRTKTANGTFDGARAAGVPRLRAVIGGEWDTPFAEGLTLTGRLTYTSDVVVSNARPDLTVPSWTQVDLGARYLWQSPLAAKPVAIRFGVDNVFDKSYWKVLHTVGNLWRSNPRTYRLSATVDF</sequence>
<evidence type="ECO:0000256" key="15">
    <source>
        <dbReference type="PROSITE-ProRule" id="PRU10144"/>
    </source>
</evidence>